<evidence type="ECO:0000256" key="6">
    <source>
        <dbReference type="ARBA" id="ARBA00023136"/>
    </source>
</evidence>
<evidence type="ECO:0000256" key="1">
    <source>
        <dbReference type="ARBA" id="ARBA00004651"/>
    </source>
</evidence>
<dbReference type="GO" id="GO:0009246">
    <property type="term" value="P:enterobacterial common antigen biosynthetic process"/>
    <property type="evidence" value="ECO:0007669"/>
    <property type="project" value="TreeGrafter"/>
</dbReference>
<dbReference type="Proteomes" id="UP000032702">
    <property type="component" value="Unassembled WGS sequence"/>
</dbReference>
<accession>Q095V0</accession>
<comment type="similarity">
    <text evidence="2">Belongs to the acyltransferase 3 family.</text>
</comment>
<reference evidence="10 12" key="2">
    <citation type="journal article" date="2011" name="Mol. Biol. Evol.">
        <title>Comparative genomic analysis of fruiting body formation in Myxococcales.</title>
        <authorList>
            <person name="Huntley S."/>
            <person name="Hamann N."/>
            <person name="Wegener-Feldbrugge S."/>
            <person name="Treuner-Lange A."/>
            <person name="Kube M."/>
            <person name="Reinhardt R."/>
            <person name="Klages S."/>
            <person name="Muller R."/>
            <person name="Ronning C.M."/>
            <person name="Nierman W.C."/>
            <person name="Sogaard-Andersen L."/>
        </authorList>
    </citation>
    <scope>NUCLEOTIDE SEQUENCE [LARGE SCALE GENOMIC DNA]</scope>
    <source>
        <strain evidence="10 12">DW4/3-1</strain>
    </source>
</reference>
<feature type="transmembrane region" description="Helical" evidence="8">
    <location>
        <begin position="64"/>
        <end position="86"/>
    </location>
</feature>
<dbReference type="GO" id="GO:0005886">
    <property type="term" value="C:plasma membrane"/>
    <property type="evidence" value="ECO:0007669"/>
    <property type="project" value="UniProtKB-SubCell"/>
</dbReference>
<dbReference type="HOGENOM" id="CLU_615253_0_0_7"/>
<feature type="transmembrane region" description="Helical" evidence="8">
    <location>
        <begin position="346"/>
        <end position="364"/>
    </location>
</feature>
<feature type="transmembrane region" description="Helical" evidence="8">
    <location>
        <begin position="312"/>
        <end position="334"/>
    </location>
</feature>
<evidence type="ECO:0000256" key="2">
    <source>
        <dbReference type="ARBA" id="ARBA00007400"/>
    </source>
</evidence>
<feature type="domain" description="Acyltransferase 3" evidence="9">
    <location>
        <begin position="70"/>
        <end position="402"/>
    </location>
</feature>
<gene>
    <name evidence="10" type="ordered locus">STAUR_4676</name>
    <name evidence="11" type="ORF">STIAU_6927</name>
</gene>
<keyword evidence="5 8" id="KW-1133">Transmembrane helix</keyword>
<comment type="subcellular location">
    <subcellularLocation>
        <location evidence="1">Cell membrane</location>
        <topology evidence="1">Multi-pass membrane protein</topology>
    </subcellularLocation>
</comment>
<feature type="transmembrane region" description="Helical" evidence="8">
    <location>
        <begin position="384"/>
        <end position="403"/>
    </location>
</feature>
<evidence type="ECO:0000259" key="9">
    <source>
        <dbReference type="Pfam" id="PF01757"/>
    </source>
</evidence>
<organism evidence="11 13">
    <name type="scientific">Stigmatella aurantiaca (strain DW4/3-1)</name>
    <dbReference type="NCBI Taxonomy" id="378806"/>
    <lineage>
        <taxon>Bacteria</taxon>
        <taxon>Pseudomonadati</taxon>
        <taxon>Myxococcota</taxon>
        <taxon>Myxococcia</taxon>
        <taxon>Myxococcales</taxon>
        <taxon>Cystobacterineae</taxon>
        <taxon>Archangiaceae</taxon>
        <taxon>Stigmatella</taxon>
    </lineage>
</organism>
<feature type="region of interest" description="Disordered" evidence="7">
    <location>
        <begin position="1"/>
        <end position="29"/>
    </location>
</feature>
<dbReference type="eggNOG" id="COG1835">
    <property type="taxonomic scope" value="Bacteria"/>
</dbReference>
<reference evidence="11 13" key="1">
    <citation type="submission" date="2006-04" db="EMBL/GenBank/DDBJ databases">
        <authorList>
            <person name="Nierman W.C."/>
        </authorList>
    </citation>
    <scope>NUCLEOTIDE SEQUENCE [LARGE SCALE GENOMIC DNA]</scope>
    <source>
        <strain evidence="11 13">DW4/3-1</strain>
    </source>
</reference>
<name>Q095V0_STIAD</name>
<feature type="transmembrane region" description="Helical" evidence="8">
    <location>
        <begin position="106"/>
        <end position="128"/>
    </location>
</feature>
<evidence type="ECO:0000256" key="8">
    <source>
        <dbReference type="SAM" id="Phobius"/>
    </source>
</evidence>
<keyword evidence="4 8" id="KW-0812">Transmembrane</keyword>
<evidence type="ECO:0000256" key="7">
    <source>
        <dbReference type="SAM" id="MobiDB-lite"/>
    </source>
</evidence>
<evidence type="ECO:0000313" key="12">
    <source>
        <dbReference type="Proteomes" id="UP000001351"/>
    </source>
</evidence>
<dbReference type="EMBL" id="CP002271">
    <property type="protein sequence ID" value="ADO72456.1"/>
    <property type="molecule type" value="Genomic_DNA"/>
</dbReference>
<evidence type="ECO:0000256" key="3">
    <source>
        <dbReference type="ARBA" id="ARBA00022475"/>
    </source>
</evidence>
<dbReference type="Proteomes" id="UP000001351">
    <property type="component" value="Chromosome"/>
</dbReference>
<evidence type="ECO:0000313" key="13">
    <source>
        <dbReference type="Proteomes" id="UP000032702"/>
    </source>
</evidence>
<dbReference type="PANTHER" id="PTHR40074">
    <property type="entry name" value="O-ACETYLTRANSFERASE WECH"/>
    <property type="match status" value="1"/>
</dbReference>
<feature type="transmembrane region" description="Helical" evidence="8">
    <location>
        <begin position="148"/>
        <end position="166"/>
    </location>
</feature>
<feature type="transmembrane region" description="Helical" evidence="8">
    <location>
        <begin position="221"/>
        <end position="237"/>
    </location>
</feature>
<protein>
    <recommendedName>
        <fullName evidence="9">Acyltransferase 3 domain-containing protein</fullName>
    </recommendedName>
</protein>
<dbReference type="EMBL" id="AAMD01000032">
    <property type="protein sequence ID" value="EAU67508.1"/>
    <property type="molecule type" value="Genomic_DNA"/>
</dbReference>
<feature type="transmembrane region" description="Helical" evidence="8">
    <location>
        <begin position="186"/>
        <end position="209"/>
    </location>
</feature>
<evidence type="ECO:0000256" key="4">
    <source>
        <dbReference type="ARBA" id="ARBA00022692"/>
    </source>
</evidence>
<evidence type="ECO:0000256" key="5">
    <source>
        <dbReference type="ARBA" id="ARBA00022989"/>
    </source>
</evidence>
<dbReference type="KEGG" id="sur:STAUR_4676"/>
<proteinExistence type="inferred from homology"/>
<dbReference type="GO" id="GO:0016413">
    <property type="term" value="F:O-acetyltransferase activity"/>
    <property type="evidence" value="ECO:0007669"/>
    <property type="project" value="TreeGrafter"/>
</dbReference>
<feature type="transmembrane region" description="Helical" evidence="8">
    <location>
        <begin position="257"/>
        <end position="276"/>
    </location>
</feature>
<feature type="transmembrane region" description="Helical" evidence="8">
    <location>
        <begin position="288"/>
        <end position="306"/>
    </location>
</feature>
<dbReference type="InterPro" id="IPR002656">
    <property type="entry name" value="Acyl_transf_3_dom"/>
</dbReference>
<keyword evidence="12" id="KW-1185">Reference proteome</keyword>
<dbReference type="Pfam" id="PF01757">
    <property type="entry name" value="Acyl_transf_3"/>
    <property type="match status" value="1"/>
</dbReference>
<dbReference type="PANTHER" id="PTHR40074:SF2">
    <property type="entry name" value="O-ACETYLTRANSFERASE WECH"/>
    <property type="match status" value="1"/>
</dbReference>
<evidence type="ECO:0000313" key="11">
    <source>
        <dbReference type="EMBL" id="EAU67508.1"/>
    </source>
</evidence>
<evidence type="ECO:0000313" key="10">
    <source>
        <dbReference type="EMBL" id="ADO72456.1"/>
    </source>
</evidence>
<keyword evidence="6 8" id="KW-0472">Membrane</keyword>
<dbReference type="AlphaFoldDB" id="Q095V0"/>
<sequence>MDPDEACRASGNPLDRGSFMADTVSAGNGSDSRDGPLLIFPVFRNNKVLRKDGMRDRREDPQTLSNDLFCMRGVGILLVVFVHVLGVDASHGVRKLFPSNRMDLRIAVELIHSFNMAVMLIGSGVAVAAFGRSNLSLRDFLRKKLNKLIVPMLVWAPVLYLMQEFSRGIPHGTSGWLKLLGRVPHTWFPPYAIFWFVHALVGCTLLTWLFQKFAAPKLGRWSRLFYFGLALVLYAVVTRLRTQLGAGLGDYLALVLYWNRFFGLGMLIHPWLVPARQALSRLSSTHQALLPAGLFAIIVLVYTAIPRAHYDLAYVINGPLGFCMLFSLAIFLRNRAHQGGAVWQDVWGRLTFAGSISMIIYLFHLYFVSGMRMALERWHPETLLAVHLVLGFLGGCMGPWLLFQCFKGHPLFHWSAGLSKHLPALQVRRGQPRSEAAPIPWTSKL</sequence>
<dbReference type="OrthoDB" id="8678265at2"/>
<dbReference type="STRING" id="378806.STAUR_4676"/>
<keyword evidence="3" id="KW-1003">Cell membrane</keyword>